<evidence type="ECO:0000256" key="2">
    <source>
        <dbReference type="ARBA" id="ARBA00022692"/>
    </source>
</evidence>
<comment type="similarity">
    <text evidence="8">Belongs to the MTC6 family.</text>
</comment>
<comment type="subcellular location">
    <subcellularLocation>
        <location evidence="1">Membrane</location>
        <topology evidence="1">Single-pass type I membrane protein</topology>
    </subcellularLocation>
</comment>
<dbReference type="PANTHER" id="PTHR35518:SF2">
    <property type="entry name" value="MAINTENANCE OF TELOMERE CAPPING PROTEIN 6"/>
    <property type="match status" value="1"/>
</dbReference>
<evidence type="ECO:0000256" key="7">
    <source>
        <dbReference type="ARBA" id="ARBA00037703"/>
    </source>
</evidence>
<evidence type="ECO:0000313" key="12">
    <source>
        <dbReference type="EMBL" id="KAF2818846.1"/>
    </source>
</evidence>
<keyword evidence="2 10" id="KW-0812">Transmembrane</keyword>
<dbReference type="InterPro" id="IPR057530">
    <property type="entry name" value="TIM-barrel_MTC6"/>
</dbReference>
<evidence type="ECO:0000313" key="13">
    <source>
        <dbReference type="Proteomes" id="UP000799424"/>
    </source>
</evidence>
<comment type="function">
    <text evidence="7">May be involved in telomere capping.</text>
</comment>
<dbReference type="GO" id="GO:0016020">
    <property type="term" value="C:membrane"/>
    <property type="evidence" value="ECO:0007669"/>
    <property type="project" value="UniProtKB-SubCell"/>
</dbReference>
<keyword evidence="13" id="KW-1185">Reference proteome</keyword>
<gene>
    <name evidence="12" type="ORF">CC86DRAFT_336388</name>
</gene>
<evidence type="ECO:0000256" key="6">
    <source>
        <dbReference type="ARBA" id="ARBA00023180"/>
    </source>
</evidence>
<name>A0A6A6ZCY1_9PLEO</name>
<organism evidence="12 13">
    <name type="scientific">Ophiobolus disseminans</name>
    <dbReference type="NCBI Taxonomy" id="1469910"/>
    <lineage>
        <taxon>Eukaryota</taxon>
        <taxon>Fungi</taxon>
        <taxon>Dikarya</taxon>
        <taxon>Ascomycota</taxon>
        <taxon>Pezizomycotina</taxon>
        <taxon>Dothideomycetes</taxon>
        <taxon>Pleosporomycetidae</taxon>
        <taxon>Pleosporales</taxon>
        <taxon>Pleosporineae</taxon>
        <taxon>Phaeosphaeriaceae</taxon>
        <taxon>Ophiobolus</taxon>
    </lineage>
</organism>
<dbReference type="CDD" id="cd00037">
    <property type="entry name" value="CLECT"/>
    <property type="match status" value="1"/>
</dbReference>
<dbReference type="InterPro" id="IPR051008">
    <property type="entry name" value="Telomere_Capping_Maintenance"/>
</dbReference>
<sequence>MVEGMSGNSLYDPDQSALDTRWTQPWSEAFRAQRDVGLRTPINFHTIPAVSLSQACFAGHQYEHNAFRKCFSNLLGVGFRRFTVDAYWDALQSVWSLCPVEQPGSNHTENASASVPRSSGPTVVASTDTVSAKIPESTAQLFGDLGFERRQDASQLTSVQSGPSVVLSSSPALSSSSASAGARPTVVSFPTINNGPPLLQIGRYNCTSMMRLELLTGILEDFLDVTATTTGASLMFLELNVHAASSILDPNSPASTIPQDQTPESSQLLSVVMKGNLSDETFTPARLQDERGNLNTSWYNVEWANTPVDGYYDVLHNSERNRYTHNGWPTEAYIAFKKYYRLSIGYGLIDEQMRFYQYGPDLDFIFPPGTFTELQTPSVGTDGRVSSGCLFDTGDTTVTRERNSSWAITTAPRLDISRTPNLDLPIPAITNLTSCGISPILNQTLAGTTANKNPLPYAAFVRSTIWSWAPGQPFNATNSAGDNGNRCVVMSTSPHPGRWRVADCSDRFRVACHFPPQPYNWTIAPQSASYDAAADACPSPYVFGVPHTALENAHLLAALRATRNDEPVFIDLNSRNVEDCWVSGKNGTCPYLTNDAANRARIVVVPTVAAVIIFVLAAFTFFVKCAANRRENKRGRRRRMVGGWEYEGVPS</sequence>
<keyword evidence="6" id="KW-0325">Glycoprotein</keyword>
<keyword evidence="5 10" id="KW-0472">Membrane</keyword>
<evidence type="ECO:0000259" key="11">
    <source>
        <dbReference type="PROSITE" id="PS50041"/>
    </source>
</evidence>
<evidence type="ECO:0000256" key="4">
    <source>
        <dbReference type="ARBA" id="ARBA00022989"/>
    </source>
</evidence>
<reference evidence="12" key="1">
    <citation type="journal article" date="2020" name="Stud. Mycol.">
        <title>101 Dothideomycetes genomes: a test case for predicting lifestyles and emergence of pathogens.</title>
        <authorList>
            <person name="Haridas S."/>
            <person name="Albert R."/>
            <person name="Binder M."/>
            <person name="Bloem J."/>
            <person name="Labutti K."/>
            <person name="Salamov A."/>
            <person name="Andreopoulos B."/>
            <person name="Baker S."/>
            <person name="Barry K."/>
            <person name="Bills G."/>
            <person name="Bluhm B."/>
            <person name="Cannon C."/>
            <person name="Castanera R."/>
            <person name="Culley D."/>
            <person name="Daum C."/>
            <person name="Ezra D."/>
            <person name="Gonzalez J."/>
            <person name="Henrissat B."/>
            <person name="Kuo A."/>
            <person name="Liang C."/>
            <person name="Lipzen A."/>
            <person name="Lutzoni F."/>
            <person name="Magnuson J."/>
            <person name="Mondo S."/>
            <person name="Nolan M."/>
            <person name="Ohm R."/>
            <person name="Pangilinan J."/>
            <person name="Park H.-J."/>
            <person name="Ramirez L."/>
            <person name="Alfaro M."/>
            <person name="Sun H."/>
            <person name="Tritt A."/>
            <person name="Yoshinaga Y."/>
            <person name="Zwiers L.-H."/>
            <person name="Turgeon B."/>
            <person name="Goodwin S."/>
            <person name="Spatafora J."/>
            <person name="Crous P."/>
            <person name="Grigoriev I."/>
        </authorList>
    </citation>
    <scope>NUCLEOTIDE SEQUENCE</scope>
    <source>
        <strain evidence="12">CBS 113818</strain>
    </source>
</reference>
<feature type="transmembrane region" description="Helical" evidence="10">
    <location>
        <begin position="603"/>
        <end position="627"/>
    </location>
</feature>
<evidence type="ECO:0000256" key="3">
    <source>
        <dbReference type="ARBA" id="ARBA00022729"/>
    </source>
</evidence>
<accession>A0A6A6ZCY1</accession>
<dbReference type="Gene3D" id="3.10.100.10">
    <property type="entry name" value="Mannose-Binding Protein A, subunit A"/>
    <property type="match status" value="1"/>
</dbReference>
<dbReference type="AlphaFoldDB" id="A0A6A6ZCY1"/>
<dbReference type="InterPro" id="IPR001304">
    <property type="entry name" value="C-type_lectin-like"/>
</dbReference>
<evidence type="ECO:0000256" key="1">
    <source>
        <dbReference type="ARBA" id="ARBA00004479"/>
    </source>
</evidence>
<protein>
    <recommendedName>
        <fullName evidence="9">Maintenance of telomere capping protein 6</fullName>
    </recommendedName>
</protein>
<dbReference type="InterPro" id="IPR016187">
    <property type="entry name" value="CTDL_fold"/>
</dbReference>
<dbReference type="Pfam" id="PF25506">
    <property type="entry name" value="TIM-barrel_MTC6"/>
    <property type="match status" value="1"/>
</dbReference>
<keyword evidence="4 10" id="KW-1133">Transmembrane helix</keyword>
<dbReference type="SUPFAM" id="SSF56436">
    <property type="entry name" value="C-type lectin-like"/>
    <property type="match status" value="1"/>
</dbReference>
<evidence type="ECO:0000256" key="5">
    <source>
        <dbReference type="ARBA" id="ARBA00023136"/>
    </source>
</evidence>
<feature type="domain" description="C-type lectin" evidence="11">
    <location>
        <begin position="467"/>
        <end position="513"/>
    </location>
</feature>
<keyword evidence="3" id="KW-0732">Signal</keyword>
<dbReference type="EMBL" id="MU006248">
    <property type="protein sequence ID" value="KAF2818846.1"/>
    <property type="molecule type" value="Genomic_DNA"/>
</dbReference>
<proteinExistence type="inferred from homology"/>
<evidence type="ECO:0000256" key="10">
    <source>
        <dbReference type="SAM" id="Phobius"/>
    </source>
</evidence>
<evidence type="ECO:0000256" key="8">
    <source>
        <dbReference type="ARBA" id="ARBA00038159"/>
    </source>
</evidence>
<dbReference type="PANTHER" id="PTHR35518">
    <property type="entry name" value="MAINTENANCE OF TELOMOERE CAPPING"/>
    <property type="match status" value="1"/>
</dbReference>
<evidence type="ECO:0000256" key="9">
    <source>
        <dbReference type="ARBA" id="ARBA00039865"/>
    </source>
</evidence>
<dbReference type="InterPro" id="IPR016186">
    <property type="entry name" value="C-type_lectin-like/link_sf"/>
</dbReference>
<dbReference type="Proteomes" id="UP000799424">
    <property type="component" value="Unassembled WGS sequence"/>
</dbReference>
<feature type="non-terminal residue" evidence="12">
    <location>
        <position position="651"/>
    </location>
</feature>
<dbReference type="OrthoDB" id="5573651at2759"/>
<dbReference type="PROSITE" id="PS50041">
    <property type="entry name" value="C_TYPE_LECTIN_2"/>
    <property type="match status" value="1"/>
</dbReference>